<reference evidence="3" key="1">
    <citation type="journal article" date="2017" name="Nat. Ecol. Evol.">
        <title>Genome expansion and lineage-specific genetic innovations in the forest pathogenic fungi Armillaria.</title>
        <authorList>
            <person name="Sipos G."/>
            <person name="Prasanna A.N."/>
            <person name="Walter M.C."/>
            <person name="O'Connor E."/>
            <person name="Balint B."/>
            <person name="Krizsan K."/>
            <person name="Kiss B."/>
            <person name="Hess J."/>
            <person name="Varga T."/>
            <person name="Slot J."/>
            <person name="Riley R."/>
            <person name="Boka B."/>
            <person name="Rigling D."/>
            <person name="Barry K."/>
            <person name="Lee J."/>
            <person name="Mihaltcheva S."/>
            <person name="LaButti K."/>
            <person name="Lipzen A."/>
            <person name="Waldron R."/>
            <person name="Moloney N.M."/>
            <person name="Sperisen C."/>
            <person name="Kredics L."/>
            <person name="Vagvoelgyi C."/>
            <person name="Patrignani A."/>
            <person name="Fitzpatrick D."/>
            <person name="Nagy I."/>
            <person name="Doyle S."/>
            <person name="Anderson J.B."/>
            <person name="Grigoriev I.V."/>
            <person name="Gueldener U."/>
            <person name="Muensterkoetter M."/>
            <person name="Nagy L.G."/>
        </authorList>
    </citation>
    <scope>NUCLEOTIDE SEQUENCE [LARGE SCALE GENOMIC DNA]</scope>
    <source>
        <strain evidence="3">28-4</strain>
    </source>
</reference>
<evidence type="ECO:0000313" key="3">
    <source>
        <dbReference type="Proteomes" id="UP000218334"/>
    </source>
</evidence>
<feature type="compositionally biased region" description="Low complexity" evidence="1">
    <location>
        <begin position="108"/>
        <end position="125"/>
    </location>
</feature>
<organism evidence="2 3">
    <name type="scientific">Armillaria solidipes</name>
    <dbReference type="NCBI Taxonomy" id="1076256"/>
    <lineage>
        <taxon>Eukaryota</taxon>
        <taxon>Fungi</taxon>
        <taxon>Dikarya</taxon>
        <taxon>Basidiomycota</taxon>
        <taxon>Agaricomycotina</taxon>
        <taxon>Agaricomycetes</taxon>
        <taxon>Agaricomycetidae</taxon>
        <taxon>Agaricales</taxon>
        <taxon>Marasmiineae</taxon>
        <taxon>Physalacriaceae</taxon>
        <taxon>Armillaria</taxon>
    </lineage>
</organism>
<protein>
    <submittedName>
        <fullName evidence="2">Uncharacterized protein</fullName>
    </submittedName>
</protein>
<keyword evidence="3" id="KW-1185">Reference proteome</keyword>
<name>A0A2H3BC96_9AGAR</name>
<accession>A0A2H3BC96</accession>
<sequence>MPSTSKSEFICVAGCEKAFHTQAHYARHYRTCPVRLSKTSKATLGLRSTTFDSSELGSSRKVSAQKSFGWLREGGKKLFNKQQRKDDDISARGSQSSGQTHDIPLGQSSRASRNSLSDSRNITSVSPPPTSSPMATSEHMEVGFPPLNIEDSFLLSILSKLAFLLRLRACTVGELARTVLLKIFKEQLT</sequence>
<dbReference type="EMBL" id="KZ293432">
    <property type="protein sequence ID" value="PBK68499.1"/>
    <property type="molecule type" value="Genomic_DNA"/>
</dbReference>
<evidence type="ECO:0000313" key="2">
    <source>
        <dbReference type="EMBL" id="PBK68499.1"/>
    </source>
</evidence>
<evidence type="ECO:0000256" key="1">
    <source>
        <dbReference type="SAM" id="MobiDB-lite"/>
    </source>
</evidence>
<gene>
    <name evidence="2" type="ORF">ARMSODRAFT_1019627</name>
</gene>
<proteinExistence type="predicted"/>
<dbReference type="Proteomes" id="UP000218334">
    <property type="component" value="Unassembled WGS sequence"/>
</dbReference>
<feature type="region of interest" description="Disordered" evidence="1">
    <location>
        <begin position="81"/>
        <end position="139"/>
    </location>
</feature>
<dbReference type="AlphaFoldDB" id="A0A2H3BC96"/>